<dbReference type="GeneID" id="63776795"/>
<protein>
    <submittedName>
        <fullName evidence="1">Uncharacterized protein</fullName>
    </submittedName>
</protein>
<dbReference type="EMBL" id="MCFJ01000009">
    <property type="protein sequence ID" value="ORY62408.1"/>
    <property type="molecule type" value="Genomic_DNA"/>
</dbReference>
<dbReference type="AlphaFoldDB" id="A0A1Y2DT07"/>
<dbReference type="STRING" id="1141098.A0A1Y2DT07"/>
<dbReference type="RefSeq" id="XP_040714244.1">
    <property type="nucleotide sequence ID" value="XM_040860583.1"/>
</dbReference>
<sequence length="418" mass="46374">MAEIPVIQVLNKEHYFAQKLVSLPNEVPYSDLAPSSLRLKTKVLSLTSNNLTYTKLGFLLNLWDVHPLPPTTPAPYNDASKYGLINAWGYMEVLESTHPSVEKGSYLWGYVPIGTLAQDLEVKNANVAGQVLVTSEYRKHIMPIYNRYLVISPSAGLAEEIEKKTNSPAYEALVRIMFETAYLMNRFAMPGDSKELVHPGMDPRIPWEPETADLSGATVICFAPGSKVGMCFAHQLKQNRPRAKPVRVVAATSEVSQPFVEETSLYDEIVLSTSSPTEFLSKLGVQSGDKVVLIDFGGRGKVGARWTTEIKEAGYSNLLQVGIGQEISETSQADVLELFSTGNPSMLMNANDMRNRAMELVGEKEYFDELNEAWLELKKQGFKGFQVNWGEGMEAVEKGWDSICKSEIKTSVGLAYKL</sequence>
<dbReference type="InParanoid" id="A0A1Y2DT07"/>
<keyword evidence="2" id="KW-1185">Reference proteome</keyword>
<dbReference type="Pfam" id="PF11017">
    <property type="entry name" value="DUF2855"/>
    <property type="match status" value="1"/>
</dbReference>
<comment type="caution">
    <text evidence="1">The sequence shown here is derived from an EMBL/GenBank/DDBJ whole genome shotgun (WGS) entry which is preliminary data.</text>
</comment>
<name>A0A1Y2DT07_9PEZI</name>
<evidence type="ECO:0000313" key="1">
    <source>
        <dbReference type="EMBL" id="ORY62408.1"/>
    </source>
</evidence>
<accession>A0A1Y2DT07</accession>
<organism evidence="1 2">
    <name type="scientific">Pseudomassariella vexata</name>
    <dbReference type="NCBI Taxonomy" id="1141098"/>
    <lineage>
        <taxon>Eukaryota</taxon>
        <taxon>Fungi</taxon>
        <taxon>Dikarya</taxon>
        <taxon>Ascomycota</taxon>
        <taxon>Pezizomycotina</taxon>
        <taxon>Sordariomycetes</taxon>
        <taxon>Xylariomycetidae</taxon>
        <taxon>Amphisphaeriales</taxon>
        <taxon>Pseudomassariaceae</taxon>
        <taxon>Pseudomassariella</taxon>
    </lineage>
</organism>
<gene>
    <name evidence="1" type="ORF">BCR38DRAFT_438397</name>
</gene>
<reference evidence="1 2" key="1">
    <citation type="submission" date="2016-07" db="EMBL/GenBank/DDBJ databases">
        <title>Pervasive Adenine N6-methylation of Active Genes in Fungi.</title>
        <authorList>
            <consortium name="DOE Joint Genome Institute"/>
            <person name="Mondo S.J."/>
            <person name="Dannebaum R.O."/>
            <person name="Kuo R.C."/>
            <person name="Labutti K."/>
            <person name="Haridas S."/>
            <person name="Kuo A."/>
            <person name="Salamov A."/>
            <person name="Ahrendt S.R."/>
            <person name="Lipzen A."/>
            <person name="Sullivan W."/>
            <person name="Andreopoulos W.B."/>
            <person name="Clum A."/>
            <person name="Lindquist E."/>
            <person name="Daum C."/>
            <person name="Ramamoorthy G.K."/>
            <person name="Gryganskyi A."/>
            <person name="Culley D."/>
            <person name="Magnuson J.K."/>
            <person name="James T.Y."/>
            <person name="O'Malley M.A."/>
            <person name="Stajich J.E."/>
            <person name="Spatafora J.W."/>
            <person name="Visel A."/>
            <person name="Grigoriev I.V."/>
        </authorList>
    </citation>
    <scope>NUCLEOTIDE SEQUENCE [LARGE SCALE GENOMIC DNA]</scope>
    <source>
        <strain evidence="1 2">CBS 129021</strain>
    </source>
</reference>
<evidence type="ECO:0000313" key="2">
    <source>
        <dbReference type="Proteomes" id="UP000193689"/>
    </source>
</evidence>
<proteinExistence type="predicted"/>
<dbReference type="OrthoDB" id="192702at2759"/>
<dbReference type="InterPro" id="IPR021276">
    <property type="entry name" value="DUF2855"/>
</dbReference>
<dbReference type="Proteomes" id="UP000193689">
    <property type="component" value="Unassembled WGS sequence"/>
</dbReference>